<dbReference type="Proteomes" id="UP000199427">
    <property type="component" value="Unassembled WGS sequence"/>
</dbReference>
<evidence type="ECO:0000256" key="6">
    <source>
        <dbReference type="ARBA" id="ARBA00023136"/>
    </source>
</evidence>
<comment type="subcellular location">
    <subcellularLocation>
        <location evidence="1">Cell membrane</location>
        <topology evidence="1">Multi-pass membrane protein</topology>
    </subcellularLocation>
</comment>
<protein>
    <submittedName>
        <fullName evidence="8">Glycine betaine transporter</fullName>
    </submittedName>
</protein>
<evidence type="ECO:0000313" key="8">
    <source>
        <dbReference type="EMBL" id="SER07698.1"/>
    </source>
</evidence>
<organism evidence="8 9">
    <name type="scientific">Piscibacillus halophilus</name>
    <dbReference type="NCBI Taxonomy" id="571933"/>
    <lineage>
        <taxon>Bacteria</taxon>
        <taxon>Bacillati</taxon>
        <taxon>Bacillota</taxon>
        <taxon>Bacilli</taxon>
        <taxon>Bacillales</taxon>
        <taxon>Bacillaceae</taxon>
        <taxon>Piscibacillus</taxon>
    </lineage>
</organism>
<gene>
    <name evidence="8" type="ORF">SAMN05216362_14512</name>
</gene>
<accession>A0A1H9L8R0</accession>
<dbReference type="Pfam" id="PF02028">
    <property type="entry name" value="BCCT"/>
    <property type="match status" value="1"/>
</dbReference>
<dbReference type="GO" id="GO:0022857">
    <property type="term" value="F:transmembrane transporter activity"/>
    <property type="evidence" value="ECO:0007669"/>
    <property type="project" value="InterPro"/>
</dbReference>
<evidence type="ECO:0000256" key="7">
    <source>
        <dbReference type="SAM" id="Phobius"/>
    </source>
</evidence>
<evidence type="ECO:0000256" key="3">
    <source>
        <dbReference type="ARBA" id="ARBA00022475"/>
    </source>
</evidence>
<keyword evidence="5 7" id="KW-1133">Transmembrane helix</keyword>
<dbReference type="EMBL" id="FOES01000045">
    <property type="protein sequence ID" value="SER07698.1"/>
    <property type="molecule type" value="Genomic_DNA"/>
</dbReference>
<evidence type="ECO:0000256" key="2">
    <source>
        <dbReference type="ARBA" id="ARBA00022448"/>
    </source>
</evidence>
<dbReference type="AlphaFoldDB" id="A0A1H9L8R0"/>
<feature type="transmembrane region" description="Helical" evidence="7">
    <location>
        <begin position="7"/>
        <end position="26"/>
    </location>
</feature>
<evidence type="ECO:0000256" key="5">
    <source>
        <dbReference type="ARBA" id="ARBA00022989"/>
    </source>
</evidence>
<name>A0A1H9L8R0_9BACI</name>
<dbReference type="STRING" id="571933.SAMN05216362_14512"/>
<dbReference type="InterPro" id="IPR000060">
    <property type="entry name" value="BCCT_transptr"/>
</dbReference>
<keyword evidence="2" id="KW-0813">Transport</keyword>
<keyword evidence="3" id="KW-1003">Cell membrane</keyword>
<feature type="transmembrane region" description="Helical" evidence="7">
    <location>
        <begin position="46"/>
        <end position="68"/>
    </location>
</feature>
<dbReference type="GO" id="GO:0005886">
    <property type="term" value="C:plasma membrane"/>
    <property type="evidence" value="ECO:0007669"/>
    <property type="project" value="UniProtKB-SubCell"/>
</dbReference>
<reference evidence="8 9" key="1">
    <citation type="submission" date="2016-10" db="EMBL/GenBank/DDBJ databases">
        <authorList>
            <person name="de Groot N.N."/>
        </authorList>
    </citation>
    <scope>NUCLEOTIDE SEQUENCE [LARGE SCALE GENOMIC DNA]</scope>
    <source>
        <strain evidence="8 9">DSM 21633</strain>
    </source>
</reference>
<keyword evidence="6 7" id="KW-0472">Membrane</keyword>
<proteinExistence type="predicted"/>
<evidence type="ECO:0000256" key="1">
    <source>
        <dbReference type="ARBA" id="ARBA00004651"/>
    </source>
</evidence>
<keyword evidence="4 7" id="KW-0812">Transmembrane</keyword>
<evidence type="ECO:0000256" key="4">
    <source>
        <dbReference type="ARBA" id="ARBA00022692"/>
    </source>
</evidence>
<sequence length="76" mass="8602">MLKKAKPAFSISVGIMLVLVLLGIILPEGLESVTETIQVFISDKFGWYYLILVTLFTIICLVFFNHTIRKNQIGRS</sequence>
<evidence type="ECO:0000313" key="9">
    <source>
        <dbReference type="Proteomes" id="UP000199427"/>
    </source>
</evidence>
<keyword evidence="9" id="KW-1185">Reference proteome</keyword>